<dbReference type="Pfam" id="PF02518">
    <property type="entry name" value="HATPase_c"/>
    <property type="match status" value="1"/>
</dbReference>
<dbReference type="PROSITE" id="PS50109">
    <property type="entry name" value="HIS_KIN"/>
    <property type="match status" value="1"/>
</dbReference>
<dbReference type="InterPro" id="IPR003594">
    <property type="entry name" value="HATPase_dom"/>
</dbReference>
<evidence type="ECO:0000256" key="9">
    <source>
        <dbReference type="ARBA" id="ARBA00022840"/>
    </source>
</evidence>
<keyword evidence="9" id="KW-0067">ATP-binding</keyword>
<evidence type="ECO:0000256" key="10">
    <source>
        <dbReference type="ARBA" id="ARBA00022989"/>
    </source>
</evidence>
<evidence type="ECO:0000256" key="8">
    <source>
        <dbReference type="ARBA" id="ARBA00022777"/>
    </source>
</evidence>
<keyword evidence="11" id="KW-0902">Two-component regulatory system</keyword>
<dbReference type="AlphaFoldDB" id="A0AAW6DH60"/>
<dbReference type="GO" id="GO:0005524">
    <property type="term" value="F:ATP binding"/>
    <property type="evidence" value="ECO:0007669"/>
    <property type="project" value="UniProtKB-KW"/>
</dbReference>
<dbReference type="SMART" id="SM00387">
    <property type="entry name" value="HATPase_c"/>
    <property type="match status" value="1"/>
</dbReference>
<comment type="catalytic activity">
    <reaction evidence="1">
        <text>ATP + protein L-histidine = ADP + protein N-phospho-L-histidine.</text>
        <dbReference type="EC" id="2.7.13.3"/>
    </reaction>
</comment>
<dbReference type="SUPFAM" id="SSF55874">
    <property type="entry name" value="ATPase domain of HSP90 chaperone/DNA topoisomerase II/histidine kinase"/>
    <property type="match status" value="1"/>
</dbReference>
<evidence type="ECO:0000256" key="5">
    <source>
        <dbReference type="ARBA" id="ARBA00022679"/>
    </source>
</evidence>
<evidence type="ECO:0000313" key="15">
    <source>
        <dbReference type="EMBL" id="MDB8687469.1"/>
    </source>
</evidence>
<dbReference type="PANTHER" id="PTHR45453">
    <property type="entry name" value="PHOSPHATE REGULON SENSOR PROTEIN PHOR"/>
    <property type="match status" value="1"/>
</dbReference>
<evidence type="ECO:0000256" key="6">
    <source>
        <dbReference type="ARBA" id="ARBA00022692"/>
    </source>
</evidence>
<dbReference type="InterPro" id="IPR050351">
    <property type="entry name" value="BphY/WalK/GraS-like"/>
</dbReference>
<keyword evidence="10 13" id="KW-1133">Transmembrane helix</keyword>
<keyword evidence="6 13" id="KW-0812">Transmembrane</keyword>
<dbReference type="Pfam" id="PF00512">
    <property type="entry name" value="HisKA"/>
    <property type="match status" value="1"/>
</dbReference>
<keyword evidence="5" id="KW-0808">Transferase</keyword>
<evidence type="ECO:0000256" key="13">
    <source>
        <dbReference type="SAM" id="Phobius"/>
    </source>
</evidence>
<dbReference type="GO" id="GO:0005886">
    <property type="term" value="C:plasma membrane"/>
    <property type="evidence" value="ECO:0007669"/>
    <property type="project" value="TreeGrafter"/>
</dbReference>
<dbReference type="GO" id="GO:0016036">
    <property type="term" value="P:cellular response to phosphate starvation"/>
    <property type="evidence" value="ECO:0007669"/>
    <property type="project" value="TreeGrafter"/>
</dbReference>
<evidence type="ECO:0000256" key="7">
    <source>
        <dbReference type="ARBA" id="ARBA00022741"/>
    </source>
</evidence>
<evidence type="ECO:0000256" key="2">
    <source>
        <dbReference type="ARBA" id="ARBA00004370"/>
    </source>
</evidence>
<gene>
    <name evidence="15" type="ORF">PNW85_12430</name>
</gene>
<evidence type="ECO:0000256" key="3">
    <source>
        <dbReference type="ARBA" id="ARBA00012438"/>
    </source>
</evidence>
<feature type="transmembrane region" description="Helical" evidence="13">
    <location>
        <begin position="65"/>
        <end position="83"/>
    </location>
</feature>
<protein>
    <recommendedName>
        <fullName evidence="3">histidine kinase</fullName>
        <ecNumber evidence="3">2.7.13.3</ecNumber>
    </recommendedName>
</protein>
<keyword evidence="7" id="KW-0547">Nucleotide-binding</keyword>
<keyword evidence="8 15" id="KW-0418">Kinase</keyword>
<dbReference type="PRINTS" id="PR00344">
    <property type="entry name" value="BCTRLSENSOR"/>
</dbReference>
<evidence type="ECO:0000259" key="14">
    <source>
        <dbReference type="PROSITE" id="PS50109"/>
    </source>
</evidence>
<dbReference type="Gene3D" id="1.10.287.130">
    <property type="match status" value="1"/>
</dbReference>
<feature type="domain" description="Histidine kinase" evidence="14">
    <location>
        <begin position="151"/>
        <end position="367"/>
    </location>
</feature>
<evidence type="ECO:0000256" key="11">
    <source>
        <dbReference type="ARBA" id="ARBA00023012"/>
    </source>
</evidence>
<dbReference type="GO" id="GO:0004721">
    <property type="term" value="F:phosphoprotein phosphatase activity"/>
    <property type="evidence" value="ECO:0007669"/>
    <property type="project" value="TreeGrafter"/>
</dbReference>
<dbReference type="InterPro" id="IPR003661">
    <property type="entry name" value="HisK_dim/P_dom"/>
</dbReference>
<accession>A0AAW6DH60</accession>
<evidence type="ECO:0000256" key="12">
    <source>
        <dbReference type="ARBA" id="ARBA00023136"/>
    </source>
</evidence>
<dbReference type="CDD" id="cd00082">
    <property type="entry name" value="HisKA"/>
    <property type="match status" value="1"/>
</dbReference>
<dbReference type="RefSeq" id="WP_220413857.1">
    <property type="nucleotide sequence ID" value="NZ_JAQMLA010000038.1"/>
</dbReference>
<organism evidence="15 16">
    <name type="scientific">Mediterraneibacter gnavus</name>
    <name type="common">Ruminococcus gnavus</name>
    <dbReference type="NCBI Taxonomy" id="33038"/>
    <lineage>
        <taxon>Bacteria</taxon>
        <taxon>Bacillati</taxon>
        <taxon>Bacillota</taxon>
        <taxon>Clostridia</taxon>
        <taxon>Lachnospirales</taxon>
        <taxon>Lachnospiraceae</taxon>
        <taxon>Mediterraneibacter</taxon>
    </lineage>
</organism>
<keyword evidence="4" id="KW-0597">Phosphoprotein</keyword>
<sequence>MSKQKEQGTGSRLFHKRLAIKTTIQFITIIILFEVAYILLNLLFLIIMGATNLDQTEAFQAFKPFLIPIMVVVSIAGCSYISYRFMLRPLEHLDEVAEAAQKLAHPTDAPIILSGNLKNMEDDLNRVREQTLQSLKNAQIADQRRDDLLVYLAHDLKTPLTSVLGYLKLIEDEPEITPELVCKYTGIARKKAQRLEELINEFFEITRFSTQKLSLELTQTHLSRMLMQITYEFNPILAEKGLEWDLQIAENIEIMCDADKLERAIDNLIRNAVNYSYPNTKIFFSLTQISDGIRICVQNKGQTIPPEKLERIFEQFYRLDAARSSDTGGAGLGLAIAKEIIELHHGTIAAYSENENIQFIIHLPFGSQKIVRS</sequence>
<dbReference type="InterPro" id="IPR005467">
    <property type="entry name" value="His_kinase_dom"/>
</dbReference>
<evidence type="ECO:0000313" key="16">
    <source>
        <dbReference type="Proteomes" id="UP001212160"/>
    </source>
</evidence>
<dbReference type="EMBL" id="JAQMLA010000038">
    <property type="protein sequence ID" value="MDB8687469.1"/>
    <property type="molecule type" value="Genomic_DNA"/>
</dbReference>
<comment type="subcellular location">
    <subcellularLocation>
        <location evidence="2">Membrane</location>
    </subcellularLocation>
</comment>
<reference evidence="15" key="1">
    <citation type="submission" date="2023-01" db="EMBL/GenBank/DDBJ databases">
        <title>Human gut microbiome strain richness.</title>
        <authorList>
            <person name="Chen-Liaw A."/>
        </authorList>
    </citation>
    <scope>NUCLEOTIDE SEQUENCE</scope>
    <source>
        <strain evidence="15">RTP21484st1_H11_RTP21484_190118</strain>
    </source>
</reference>
<name>A0AAW6DH60_MEDGN</name>
<evidence type="ECO:0000256" key="4">
    <source>
        <dbReference type="ARBA" id="ARBA00022553"/>
    </source>
</evidence>
<dbReference type="GO" id="GO:0000155">
    <property type="term" value="F:phosphorelay sensor kinase activity"/>
    <property type="evidence" value="ECO:0007669"/>
    <property type="project" value="InterPro"/>
</dbReference>
<dbReference type="FunFam" id="3.30.565.10:FF:000013">
    <property type="entry name" value="Two-component sensor histidine kinase"/>
    <property type="match status" value="1"/>
</dbReference>
<evidence type="ECO:0000256" key="1">
    <source>
        <dbReference type="ARBA" id="ARBA00000085"/>
    </source>
</evidence>
<dbReference type="Proteomes" id="UP001212160">
    <property type="component" value="Unassembled WGS sequence"/>
</dbReference>
<dbReference type="InterPro" id="IPR004358">
    <property type="entry name" value="Sig_transdc_His_kin-like_C"/>
</dbReference>
<dbReference type="InterPro" id="IPR036097">
    <property type="entry name" value="HisK_dim/P_sf"/>
</dbReference>
<comment type="caution">
    <text evidence="15">The sequence shown here is derived from an EMBL/GenBank/DDBJ whole genome shotgun (WGS) entry which is preliminary data.</text>
</comment>
<dbReference type="SMART" id="SM00388">
    <property type="entry name" value="HisKA"/>
    <property type="match status" value="1"/>
</dbReference>
<keyword evidence="12 13" id="KW-0472">Membrane</keyword>
<dbReference type="Gene3D" id="3.30.565.10">
    <property type="entry name" value="Histidine kinase-like ATPase, C-terminal domain"/>
    <property type="match status" value="1"/>
</dbReference>
<proteinExistence type="predicted"/>
<dbReference type="InterPro" id="IPR036890">
    <property type="entry name" value="HATPase_C_sf"/>
</dbReference>
<feature type="transmembrane region" description="Helical" evidence="13">
    <location>
        <begin position="26"/>
        <end position="53"/>
    </location>
</feature>
<dbReference type="EC" id="2.7.13.3" evidence="3"/>
<dbReference type="SUPFAM" id="SSF47384">
    <property type="entry name" value="Homodimeric domain of signal transducing histidine kinase"/>
    <property type="match status" value="1"/>
</dbReference>
<dbReference type="PANTHER" id="PTHR45453:SF1">
    <property type="entry name" value="PHOSPHATE REGULON SENSOR PROTEIN PHOR"/>
    <property type="match status" value="1"/>
</dbReference>